<gene>
    <name evidence="11" type="ORF">A2942_04070</name>
</gene>
<comment type="catalytic activity">
    <reaction evidence="8">
        <text>tRNA(Trp) + L-tryptophan + ATP = L-tryptophyl-tRNA(Trp) + AMP + diphosphate + H(+)</text>
        <dbReference type="Rhea" id="RHEA:24080"/>
        <dbReference type="Rhea" id="RHEA-COMP:9671"/>
        <dbReference type="Rhea" id="RHEA-COMP:9705"/>
        <dbReference type="ChEBI" id="CHEBI:15378"/>
        <dbReference type="ChEBI" id="CHEBI:30616"/>
        <dbReference type="ChEBI" id="CHEBI:33019"/>
        <dbReference type="ChEBI" id="CHEBI:57912"/>
        <dbReference type="ChEBI" id="CHEBI:78442"/>
        <dbReference type="ChEBI" id="CHEBI:78535"/>
        <dbReference type="ChEBI" id="CHEBI:456215"/>
        <dbReference type="EC" id="6.1.1.2"/>
    </reaction>
</comment>
<dbReference type="GO" id="GO:0004830">
    <property type="term" value="F:tryptophan-tRNA ligase activity"/>
    <property type="evidence" value="ECO:0007669"/>
    <property type="project" value="UniProtKB-UniRule"/>
</dbReference>
<dbReference type="PRINTS" id="PR01039">
    <property type="entry name" value="TRNASYNTHTRP"/>
</dbReference>
<dbReference type="Gene3D" id="3.40.50.620">
    <property type="entry name" value="HUPs"/>
    <property type="match status" value="1"/>
</dbReference>
<comment type="caution">
    <text evidence="11">The sequence shown here is derived from an EMBL/GenBank/DDBJ whole genome shotgun (WGS) entry which is preliminary data.</text>
</comment>
<proteinExistence type="inferred from homology"/>
<evidence type="ECO:0000256" key="10">
    <source>
        <dbReference type="RuleBase" id="RU363036"/>
    </source>
</evidence>
<evidence type="ECO:0000313" key="11">
    <source>
        <dbReference type="EMBL" id="OGZ11362.1"/>
    </source>
</evidence>
<dbReference type="Proteomes" id="UP000178534">
    <property type="component" value="Unassembled WGS sequence"/>
</dbReference>
<organism evidence="11 12">
    <name type="scientific">Candidatus Lloydbacteria bacterium RIFCSPLOWO2_01_FULL_50_20</name>
    <dbReference type="NCBI Taxonomy" id="1798665"/>
    <lineage>
        <taxon>Bacteria</taxon>
        <taxon>Candidatus Lloydiibacteriota</taxon>
    </lineage>
</organism>
<accession>A0A1G2DD39</accession>
<comment type="similarity">
    <text evidence="1 10">Belongs to the class-I aminoacyl-tRNA synthetase family.</text>
</comment>
<name>A0A1G2DD39_9BACT</name>
<evidence type="ECO:0000256" key="4">
    <source>
        <dbReference type="ARBA" id="ARBA00022741"/>
    </source>
</evidence>
<evidence type="ECO:0000313" key="12">
    <source>
        <dbReference type="Proteomes" id="UP000178534"/>
    </source>
</evidence>
<reference evidence="11 12" key="1">
    <citation type="journal article" date="2016" name="Nat. Commun.">
        <title>Thousands of microbial genomes shed light on interconnected biogeochemical processes in an aquifer system.</title>
        <authorList>
            <person name="Anantharaman K."/>
            <person name="Brown C.T."/>
            <person name="Hug L.A."/>
            <person name="Sharon I."/>
            <person name="Castelle C.J."/>
            <person name="Probst A.J."/>
            <person name="Thomas B.C."/>
            <person name="Singh A."/>
            <person name="Wilkins M.J."/>
            <person name="Karaoz U."/>
            <person name="Brodie E.L."/>
            <person name="Williams K.H."/>
            <person name="Hubbard S.S."/>
            <person name="Banfield J.F."/>
        </authorList>
    </citation>
    <scope>NUCLEOTIDE SEQUENCE [LARGE SCALE GENOMIC DNA]</scope>
</reference>
<dbReference type="Gene3D" id="1.10.240.10">
    <property type="entry name" value="Tyrosyl-Transfer RNA Synthetase"/>
    <property type="match status" value="1"/>
</dbReference>
<sequence length="338" mass="37857">MKNSEETVLTGDRPTGKLHLGHFLGSIENRLKLQKTASGKLFYMIADVQALTDNAEDPAKVRAAVLDVALDNLACGMDPKKTTMFIQSQVQEIAELTIFFLNLVTISRLKQNPTVKTEIEQKGFKGESVPAGFLMYPVSQAADILTFRANRVPVGEDQLPVLEQTNEIVDSFNRIYGKTFDRIKPVVAKHGRLMGIDGKAKMSKSLNNAIFLADKEEVVEEKVMKMYTDPKHVHASDPGKVEGNVVFSYLDIFDPDPKGLAKLKQQYKKGGLGDVVLKKRLAAILNDVLDPIRERRRELAGDPNLVMDILEEGTRKARQTAREVLREVKTKMKINYFQ</sequence>
<keyword evidence="6 10" id="KW-0648">Protein biosynthesis</keyword>
<evidence type="ECO:0000256" key="1">
    <source>
        <dbReference type="ARBA" id="ARBA00005594"/>
    </source>
</evidence>
<dbReference type="GO" id="GO:0006436">
    <property type="term" value="P:tryptophanyl-tRNA aminoacylation"/>
    <property type="evidence" value="ECO:0007669"/>
    <property type="project" value="UniProtKB-UniRule"/>
</dbReference>
<dbReference type="EC" id="6.1.1.2" evidence="2 9"/>
<dbReference type="AlphaFoldDB" id="A0A1G2DD39"/>
<dbReference type="InterPro" id="IPR002306">
    <property type="entry name" value="Trp-tRNA-ligase"/>
</dbReference>
<keyword evidence="3 10" id="KW-0436">Ligase</keyword>
<dbReference type="CDD" id="cd00806">
    <property type="entry name" value="TrpRS_core"/>
    <property type="match status" value="1"/>
</dbReference>
<evidence type="ECO:0000256" key="7">
    <source>
        <dbReference type="ARBA" id="ARBA00023146"/>
    </source>
</evidence>
<dbReference type="GO" id="GO:0005829">
    <property type="term" value="C:cytosol"/>
    <property type="evidence" value="ECO:0007669"/>
    <property type="project" value="TreeGrafter"/>
</dbReference>
<evidence type="ECO:0000256" key="6">
    <source>
        <dbReference type="ARBA" id="ARBA00022917"/>
    </source>
</evidence>
<evidence type="ECO:0000256" key="8">
    <source>
        <dbReference type="ARBA" id="ARBA00049929"/>
    </source>
</evidence>
<dbReference type="InterPro" id="IPR050203">
    <property type="entry name" value="Trp-tRNA_synthetase"/>
</dbReference>
<dbReference type="GO" id="GO:0005524">
    <property type="term" value="F:ATP binding"/>
    <property type="evidence" value="ECO:0007669"/>
    <property type="project" value="UniProtKB-KW"/>
</dbReference>
<protein>
    <recommendedName>
        <fullName evidence="2 9">Tryptophan--tRNA ligase</fullName>
        <ecNumber evidence="2 9">6.1.1.2</ecNumber>
    </recommendedName>
</protein>
<evidence type="ECO:0000256" key="2">
    <source>
        <dbReference type="ARBA" id="ARBA00013161"/>
    </source>
</evidence>
<dbReference type="InterPro" id="IPR014729">
    <property type="entry name" value="Rossmann-like_a/b/a_fold"/>
</dbReference>
<keyword evidence="7 10" id="KW-0030">Aminoacyl-tRNA synthetase</keyword>
<dbReference type="PANTHER" id="PTHR43766:SF1">
    <property type="entry name" value="TRYPTOPHAN--TRNA LIGASE, MITOCHONDRIAL"/>
    <property type="match status" value="1"/>
</dbReference>
<dbReference type="NCBIfam" id="TIGR00233">
    <property type="entry name" value="trpS"/>
    <property type="match status" value="1"/>
</dbReference>
<dbReference type="Pfam" id="PF00579">
    <property type="entry name" value="tRNA-synt_1b"/>
    <property type="match status" value="1"/>
</dbReference>
<dbReference type="PROSITE" id="PS00178">
    <property type="entry name" value="AA_TRNA_LIGASE_I"/>
    <property type="match status" value="1"/>
</dbReference>
<evidence type="ECO:0000256" key="5">
    <source>
        <dbReference type="ARBA" id="ARBA00022840"/>
    </source>
</evidence>
<dbReference type="FunFam" id="1.10.240.10:FF:000005">
    <property type="entry name" value="Tryptophan--tRNA ligase"/>
    <property type="match status" value="1"/>
</dbReference>
<dbReference type="EMBL" id="MHLP01000038">
    <property type="protein sequence ID" value="OGZ11362.1"/>
    <property type="molecule type" value="Genomic_DNA"/>
</dbReference>
<dbReference type="InterPro" id="IPR001412">
    <property type="entry name" value="aa-tRNA-synth_I_CS"/>
</dbReference>
<keyword evidence="4 10" id="KW-0547">Nucleotide-binding</keyword>
<dbReference type="InterPro" id="IPR002305">
    <property type="entry name" value="aa-tRNA-synth_Ic"/>
</dbReference>
<dbReference type="SUPFAM" id="SSF52374">
    <property type="entry name" value="Nucleotidylyl transferase"/>
    <property type="match status" value="1"/>
</dbReference>
<dbReference type="PANTHER" id="PTHR43766">
    <property type="entry name" value="TRYPTOPHAN--TRNA LIGASE, MITOCHONDRIAL"/>
    <property type="match status" value="1"/>
</dbReference>
<keyword evidence="5 10" id="KW-0067">ATP-binding</keyword>
<dbReference type="STRING" id="1798665.A2942_04070"/>
<evidence type="ECO:0000256" key="9">
    <source>
        <dbReference type="NCBIfam" id="TIGR00233"/>
    </source>
</evidence>
<evidence type="ECO:0000256" key="3">
    <source>
        <dbReference type="ARBA" id="ARBA00022598"/>
    </source>
</evidence>